<accession>A0A085NCB9</accession>
<dbReference type="EMBL" id="KL367518">
    <property type="protein sequence ID" value="KFD67115.1"/>
    <property type="molecule type" value="Genomic_DNA"/>
</dbReference>
<evidence type="ECO:0000313" key="2">
    <source>
        <dbReference type="EMBL" id="KFD67115.1"/>
    </source>
</evidence>
<evidence type="ECO:0000256" key="1">
    <source>
        <dbReference type="SAM" id="MobiDB-lite"/>
    </source>
</evidence>
<reference evidence="2" key="1">
    <citation type="journal article" date="2014" name="Nat. Genet.">
        <title>Genome and transcriptome of the porcine whipworm Trichuris suis.</title>
        <authorList>
            <person name="Jex A.R."/>
            <person name="Nejsum P."/>
            <person name="Schwarz E.M."/>
            <person name="Hu L."/>
            <person name="Young N.D."/>
            <person name="Hall R.S."/>
            <person name="Korhonen P.K."/>
            <person name="Liao S."/>
            <person name="Thamsborg S."/>
            <person name="Xia J."/>
            <person name="Xu P."/>
            <person name="Wang S."/>
            <person name="Scheerlinck J.P."/>
            <person name="Hofmann A."/>
            <person name="Sternberg P.W."/>
            <person name="Wang J."/>
            <person name="Gasser R.B."/>
        </authorList>
    </citation>
    <scope>NUCLEOTIDE SEQUENCE [LARGE SCALE GENOMIC DNA]</scope>
    <source>
        <strain evidence="2">DCEP-RM93F</strain>
    </source>
</reference>
<protein>
    <submittedName>
        <fullName evidence="2">Uncharacterized protein</fullName>
    </submittedName>
</protein>
<feature type="compositionally biased region" description="Basic residues" evidence="1">
    <location>
        <begin position="1"/>
        <end position="10"/>
    </location>
</feature>
<name>A0A085NCB9_9BILA</name>
<gene>
    <name evidence="2" type="ORF">M514_07428</name>
</gene>
<organism evidence="2">
    <name type="scientific">Trichuris suis</name>
    <name type="common">pig whipworm</name>
    <dbReference type="NCBI Taxonomy" id="68888"/>
    <lineage>
        <taxon>Eukaryota</taxon>
        <taxon>Metazoa</taxon>
        <taxon>Ecdysozoa</taxon>
        <taxon>Nematoda</taxon>
        <taxon>Enoplea</taxon>
        <taxon>Dorylaimia</taxon>
        <taxon>Trichinellida</taxon>
        <taxon>Trichuridae</taxon>
        <taxon>Trichuris</taxon>
    </lineage>
</organism>
<proteinExistence type="predicted"/>
<dbReference type="AlphaFoldDB" id="A0A085NCB9"/>
<sequence>MNIWFHSRKRKDNEQLNAKQPLSPEEMLKLGELQMASNMEVLRLTLPYSPDNRSDSPNEPTEIITLSETKSATISPEYANADNPLDIQANKEGLLMPLDQQETELKSITADDI</sequence>
<dbReference type="Proteomes" id="UP000030758">
    <property type="component" value="Unassembled WGS sequence"/>
</dbReference>
<feature type="region of interest" description="Disordered" evidence="1">
    <location>
        <begin position="1"/>
        <end position="23"/>
    </location>
</feature>